<evidence type="ECO:0000256" key="2">
    <source>
        <dbReference type="ARBA" id="ARBA00038292"/>
    </source>
</evidence>
<reference evidence="4 5" key="1">
    <citation type="submission" date="2014-07" db="EMBL/GenBank/DDBJ databases">
        <title>Methanogenic archaea and the global carbon cycle.</title>
        <authorList>
            <person name="Henriksen J.R."/>
            <person name="Luke J."/>
            <person name="Reinhart S."/>
            <person name="Benedict M.N."/>
            <person name="Youngblut N.D."/>
            <person name="Metcalf M.E."/>
            <person name="Whitaker R.J."/>
            <person name="Metcalf W.W."/>
        </authorList>
    </citation>
    <scope>NUCLEOTIDE SEQUENCE [LARGE SCALE GENOMIC DNA]</scope>
    <source>
        <strain evidence="4 5">MS</strain>
    </source>
</reference>
<evidence type="ECO:0000313" key="4">
    <source>
        <dbReference type="EMBL" id="AKB55429.1"/>
    </source>
</evidence>
<dbReference type="KEGG" id="mby:MSBRM_2431"/>
<feature type="domain" description="NADPH-dependent FMN reductase-like" evidence="3">
    <location>
        <begin position="4"/>
        <end position="151"/>
    </location>
</feature>
<organism evidence="4 5">
    <name type="scientific">Methanosarcina barkeri MS</name>
    <dbReference type="NCBI Taxonomy" id="1434108"/>
    <lineage>
        <taxon>Archaea</taxon>
        <taxon>Methanobacteriati</taxon>
        <taxon>Methanobacteriota</taxon>
        <taxon>Stenosarchaea group</taxon>
        <taxon>Methanomicrobia</taxon>
        <taxon>Methanosarcinales</taxon>
        <taxon>Methanosarcinaceae</taxon>
        <taxon>Methanosarcina</taxon>
    </lineage>
</organism>
<dbReference type="PATRIC" id="fig|1434108.4.peg.3111"/>
<dbReference type="Pfam" id="PF03358">
    <property type="entry name" value="FMN_red"/>
    <property type="match status" value="1"/>
</dbReference>
<dbReference type="GO" id="GO:0016491">
    <property type="term" value="F:oxidoreductase activity"/>
    <property type="evidence" value="ECO:0007669"/>
    <property type="project" value="InterPro"/>
</dbReference>
<proteinExistence type="inferred from homology"/>
<dbReference type="Gene3D" id="3.40.50.360">
    <property type="match status" value="1"/>
</dbReference>
<evidence type="ECO:0000256" key="1">
    <source>
        <dbReference type="ARBA" id="ARBA00001966"/>
    </source>
</evidence>
<dbReference type="GeneID" id="24845721"/>
<dbReference type="Proteomes" id="UP000033033">
    <property type="component" value="Chromosome"/>
</dbReference>
<keyword evidence="5" id="KW-1185">Reference proteome</keyword>
<dbReference type="HOGENOM" id="CLU_082329_0_0_2"/>
<evidence type="ECO:0000313" key="5">
    <source>
        <dbReference type="Proteomes" id="UP000033033"/>
    </source>
</evidence>
<evidence type="ECO:0000259" key="3">
    <source>
        <dbReference type="Pfam" id="PF03358"/>
    </source>
</evidence>
<dbReference type="SUPFAM" id="SSF52218">
    <property type="entry name" value="Flavoproteins"/>
    <property type="match status" value="1"/>
</dbReference>
<gene>
    <name evidence="4" type="ORF">MSBRM_2431</name>
</gene>
<protein>
    <recommendedName>
        <fullName evidence="3">NADPH-dependent FMN reductase-like domain-containing protein</fullName>
    </recommendedName>
</protein>
<dbReference type="InterPro" id="IPR005025">
    <property type="entry name" value="FMN_Rdtase-like_dom"/>
</dbReference>
<sequence>MVIKALFLNCTLKKSPRVSNTRALVDKAVAIFGELGVESEVIRIVDHKVAFGISSDEGGGDEWPLILEKIKACDILVIATPIWFGVLSSVAKMVIERLDGTYTEGDPETGQYPLYGKTAGVIVTGNEDGAHDVCSTILFNLIHLGCTVPPNADCYWVGDAGPGPSYIEAGGDRHLYANRTARYMVHNLTYFAKLLKENPIPTNLKKLDEEAKKVSD</sequence>
<dbReference type="STRING" id="1434108.MSBRM_2431"/>
<comment type="cofactor">
    <cofactor evidence="1">
        <name>[4Fe-4S] cluster</name>
        <dbReference type="ChEBI" id="CHEBI:49883"/>
    </cofactor>
</comment>
<dbReference type="InterPro" id="IPR029039">
    <property type="entry name" value="Flavoprotein-like_sf"/>
</dbReference>
<accession>A0A0E3QXD7</accession>
<comment type="similarity">
    <text evidence="2">Belongs to the SsuE family. Isf subfamily.</text>
</comment>
<dbReference type="AlphaFoldDB" id="A0A0E3QXD7"/>
<dbReference type="RefSeq" id="WP_048120921.1">
    <property type="nucleotide sequence ID" value="NZ_CP009528.1"/>
</dbReference>
<dbReference type="EMBL" id="CP009528">
    <property type="protein sequence ID" value="AKB55429.1"/>
    <property type="molecule type" value="Genomic_DNA"/>
</dbReference>
<name>A0A0E3QXD7_METBA</name>